<gene>
    <name evidence="1" type="ORF">BDV23DRAFT_155861</name>
</gene>
<evidence type="ECO:0000313" key="1">
    <source>
        <dbReference type="EMBL" id="KAE8390075.1"/>
    </source>
</evidence>
<protein>
    <submittedName>
        <fullName evidence="1">Uncharacterized protein</fullName>
    </submittedName>
</protein>
<accession>A0A5N7C7G9</accession>
<name>A0A5N6FQU5_PETAA</name>
<accession>A0A5N6FQU5</accession>
<dbReference type="EMBL" id="ML735258">
    <property type="protein sequence ID" value="KAE8390075.1"/>
    <property type="molecule type" value="Genomic_DNA"/>
</dbReference>
<dbReference type="AlphaFoldDB" id="A0A5N6FQU5"/>
<sequence>MMSVLRQGLSLSTMAIPECQSALTAVKEGQYTLNTTHRLPSHNPLPPSYVLIRVSFIALNPCNWKVTDFSPAIGTVGGNDFSQRPGLWPSALP</sequence>
<proteinExistence type="predicted"/>
<organism evidence="1">
    <name type="scientific">Petromyces alliaceus</name>
    <name type="common">Aspergillus alliaceus</name>
    <dbReference type="NCBI Taxonomy" id="209559"/>
    <lineage>
        <taxon>Eukaryota</taxon>
        <taxon>Fungi</taxon>
        <taxon>Dikarya</taxon>
        <taxon>Ascomycota</taxon>
        <taxon>Pezizomycotina</taxon>
        <taxon>Eurotiomycetes</taxon>
        <taxon>Eurotiomycetidae</taxon>
        <taxon>Eurotiales</taxon>
        <taxon>Aspergillaceae</taxon>
        <taxon>Aspergillus</taxon>
        <taxon>Aspergillus subgen. Circumdati</taxon>
    </lineage>
</organism>
<reference evidence="1" key="1">
    <citation type="submission" date="2019-04" db="EMBL/GenBank/DDBJ databases">
        <title>Friends and foes A comparative genomics studyof 23 Aspergillus species from section Flavi.</title>
        <authorList>
            <consortium name="DOE Joint Genome Institute"/>
            <person name="Kjaerbolling I."/>
            <person name="Vesth T."/>
            <person name="Frisvad J.C."/>
            <person name="Nybo J.L."/>
            <person name="Theobald S."/>
            <person name="Kildgaard S."/>
            <person name="Isbrandt T."/>
            <person name="Kuo A."/>
            <person name="Sato A."/>
            <person name="Lyhne E.K."/>
            <person name="Kogle M.E."/>
            <person name="Wiebenga A."/>
            <person name="Kun R.S."/>
            <person name="Lubbers R.J."/>
            <person name="Makela M.R."/>
            <person name="Barry K."/>
            <person name="Chovatia M."/>
            <person name="Clum A."/>
            <person name="Daum C."/>
            <person name="Haridas S."/>
            <person name="He G."/>
            <person name="LaButti K."/>
            <person name="Lipzen A."/>
            <person name="Mondo S."/>
            <person name="Riley R."/>
            <person name="Salamov A."/>
            <person name="Simmons B.A."/>
            <person name="Magnuson J.K."/>
            <person name="Henrissat B."/>
            <person name="Mortensen U.H."/>
            <person name="Larsen T.O."/>
            <person name="Devries R.P."/>
            <person name="Grigoriev I.V."/>
            <person name="Machida M."/>
            <person name="Baker S.E."/>
            <person name="Andersen M.R."/>
        </authorList>
    </citation>
    <scope>NUCLEOTIDE SEQUENCE [LARGE SCALE GENOMIC DNA]</scope>
    <source>
        <strain evidence="1">IBT 14317</strain>
    </source>
</reference>
<dbReference type="Proteomes" id="UP000326877">
    <property type="component" value="Unassembled WGS sequence"/>
</dbReference>
<dbReference type="OrthoDB" id="48317at2759"/>